<dbReference type="Pfam" id="PF08239">
    <property type="entry name" value="SH3_3"/>
    <property type="match status" value="1"/>
</dbReference>
<accession>A0A7Y2EC28</accession>
<dbReference type="AlphaFoldDB" id="A0A7Y2EC28"/>
<evidence type="ECO:0000256" key="2">
    <source>
        <dbReference type="SAM" id="Phobius"/>
    </source>
</evidence>
<feature type="domain" description="SH3b" evidence="4">
    <location>
        <begin position="197"/>
        <end position="245"/>
    </location>
</feature>
<dbReference type="SMART" id="SM00028">
    <property type="entry name" value="TPR"/>
    <property type="match status" value="2"/>
</dbReference>
<evidence type="ECO:0000256" key="3">
    <source>
        <dbReference type="SAM" id="SignalP"/>
    </source>
</evidence>
<dbReference type="Proteomes" id="UP000547674">
    <property type="component" value="Unassembled WGS sequence"/>
</dbReference>
<keyword evidence="3" id="KW-0732">Signal</keyword>
<evidence type="ECO:0000313" key="5">
    <source>
        <dbReference type="EMBL" id="NNF08290.1"/>
    </source>
</evidence>
<organism evidence="5 6">
    <name type="scientific">Eiseniibacteriota bacterium</name>
    <dbReference type="NCBI Taxonomy" id="2212470"/>
    <lineage>
        <taxon>Bacteria</taxon>
        <taxon>Candidatus Eiseniibacteriota</taxon>
    </lineage>
</organism>
<dbReference type="PROSITE" id="PS50293">
    <property type="entry name" value="TPR_REGION"/>
    <property type="match status" value="1"/>
</dbReference>
<dbReference type="EMBL" id="JABDJR010000646">
    <property type="protein sequence ID" value="NNF08290.1"/>
    <property type="molecule type" value="Genomic_DNA"/>
</dbReference>
<feature type="transmembrane region" description="Helical" evidence="2">
    <location>
        <begin position="125"/>
        <end position="149"/>
    </location>
</feature>
<feature type="chain" id="PRO_5030547663" evidence="3">
    <location>
        <begin position="20"/>
        <end position="248"/>
    </location>
</feature>
<reference evidence="5 6" key="1">
    <citation type="submission" date="2020-03" db="EMBL/GenBank/DDBJ databases">
        <title>Metabolic flexibility allows generalist bacteria to become dominant in a frequently disturbed ecosystem.</title>
        <authorList>
            <person name="Chen Y.-J."/>
            <person name="Leung P.M."/>
            <person name="Bay S.K."/>
            <person name="Hugenholtz P."/>
            <person name="Kessler A.J."/>
            <person name="Shelley G."/>
            <person name="Waite D.W."/>
            <person name="Cook P.L."/>
            <person name="Greening C."/>
        </authorList>
    </citation>
    <scope>NUCLEOTIDE SEQUENCE [LARGE SCALE GENOMIC DNA]</scope>
    <source>
        <strain evidence="5">SS_bin_28</strain>
    </source>
</reference>
<keyword evidence="2" id="KW-0812">Transmembrane</keyword>
<comment type="caution">
    <text evidence="5">The sequence shown here is derived from an EMBL/GenBank/DDBJ whole genome shotgun (WGS) entry which is preliminary data.</text>
</comment>
<evidence type="ECO:0000256" key="1">
    <source>
        <dbReference type="PROSITE-ProRule" id="PRU00339"/>
    </source>
</evidence>
<dbReference type="InterPro" id="IPR003646">
    <property type="entry name" value="SH3-like_bac-type"/>
</dbReference>
<evidence type="ECO:0000313" key="6">
    <source>
        <dbReference type="Proteomes" id="UP000547674"/>
    </source>
</evidence>
<feature type="signal peptide" evidence="3">
    <location>
        <begin position="1"/>
        <end position="19"/>
    </location>
</feature>
<dbReference type="SUPFAM" id="SSF48452">
    <property type="entry name" value="TPR-like"/>
    <property type="match status" value="1"/>
</dbReference>
<feature type="repeat" description="TPR" evidence="1">
    <location>
        <begin position="58"/>
        <end position="91"/>
    </location>
</feature>
<sequence length="248" mass="27936">MRLAVLSLLLLTMASVVWATPQAASEAYKDGNRLYENGDYRASIEAYQKVLELEWTAPELEYNLGNAYLKNGQLGFAVLHYRRALKLNPRYGNAQANLEHARSLTQDVVSEDGTNRMEWLSTFRLGLQATAVLSVLFFLSMIVLAILRLRLLREKFWALVLQNMCGVVALLFLAGFIFEWSQAHDDSEGVLTVEETTVRTGPGDTHTISFKLHEGTEMELLREASGWVEIKISDGLQGWVPEDAVERI</sequence>
<keyword evidence="2" id="KW-0472">Membrane</keyword>
<proteinExistence type="predicted"/>
<evidence type="ECO:0000259" key="4">
    <source>
        <dbReference type="Pfam" id="PF08239"/>
    </source>
</evidence>
<name>A0A7Y2EC28_UNCEI</name>
<gene>
    <name evidence="5" type="ORF">HKN21_16125</name>
</gene>
<dbReference type="InterPro" id="IPR019734">
    <property type="entry name" value="TPR_rpt"/>
</dbReference>
<keyword evidence="2" id="KW-1133">Transmembrane helix</keyword>
<dbReference type="Pfam" id="PF13414">
    <property type="entry name" value="TPR_11"/>
    <property type="match status" value="1"/>
</dbReference>
<dbReference type="PROSITE" id="PS50005">
    <property type="entry name" value="TPR"/>
    <property type="match status" value="1"/>
</dbReference>
<dbReference type="InterPro" id="IPR011990">
    <property type="entry name" value="TPR-like_helical_dom_sf"/>
</dbReference>
<protein>
    <submittedName>
        <fullName evidence="5">Tetratricopeptide repeat protein</fullName>
    </submittedName>
</protein>
<keyword evidence="1" id="KW-0802">TPR repeat</keyword>
<dbReference type="Gene3D" id="2.30.30.40">
    <property type="entry name" value="SH3 Domains"/>
    <property type="match status" value="1"/>
</dbReference>
<feature type="transmembrane region" description="Helical" evidence="2">
    <location>
        <begin position="156"/>
        <end position="178"/>
    </location>
</feature>
<dbReference type="Gene3D" id="1.25.40.10">
    <property type="entry name" value="Tetratricopeptide repeat domain"/>
    <property type="match status" value="1"/>
</dbReference>